<keyword evidence="2" id="KW-1185">Reference proteome</keyword>
<comment type="caution">
    <text evidence="1">The sequence shown here is derived from an EMBL/GenBank/DDBJ whole genome shotgun (WGS) entry which is preliminary data.</text>
</comment>
<accession>A0A246JRT2</accession>
<evidence type="ECO:0000313" key="2">
    <source>
        <dbReference type="Proteomes" id="UP000197361"/>
    </source>
</evidence>
<dbReference type="EMBL" id="NISK01000003">
    <property type="protein sequence ID" value="OWQ95741.1"/>
    <property type="molecule type" value="Genomic_DNA"/>
</dbReference>
<proteinExistence type="predicted"/>
<protein>
    <submittedName>
        <fullName evidence="1">Uncharacterized protein</fullName>
    </submittedName>
</protein>
<evidence type="ECO:0000313" key="1">
    <source>
        <dbReference type="EMBL" id="OWQ95741.1"/>
    </source>
</evidence>
<sequence length="114" mass="13000">MDGCTTCGKPLSRRNVSGLCRRHALDLGNLPHNTVKRVGALRRFAADNPDRVREYCTQASRSRLSWCPPEYRDEYRRLTRVKMLPAAESRKVIEDLISAHATRYSRTGKLQQAA</sequence>
<dbReference type="Proteomes" id="UP000197361">
    <property type="component" value="Unassembled WGS sequence"/>
</dbReference>
<gene>
    <name evidence="1" type="ORF">CDQ92_13240</name>
</gene>
<reference evidence="1 2" key="1">
    <citation type="journal article" date="2010" name="Int. J. Syst. Evol. Microbiol.">
        <title>Sphingopyxis bauzanensis sp. nov., a psychrophilic bacterium isolated from soil.</title>
        <authorList>
            <person name="Zhang D.C."/>
            <person name="Liu H.C."/>
            <person name="Xin Y.H."/>
            <person name="Zhou Y.G."/>
            <person name="Schinner F."/>
            <person name="Margesin R."/>
        </authorList>
    </citation>
    <scope>NUCLEOTIDE SEQUENCE [LARGE SCALE GENOMIC DNA]</scope>
    <source>
        <strain evidence="1 2">DSM 22271</strain>
    </source>
</reference>
<name>A0A246JRT2_9SPHN</name>
<dbReference type="AlphaFoldDB" id="A0A246JRT2"/>
<organism evidence="1 2">
    <name type="scientific">Sphingopyxis bauzanensis</name>
    <dbReference type="NCBI Taxonomy" id="651663"/>
    <lineage>
        <taxon>Bacteria</taxon>
        <taxon>Pseudomonadati</taxon>
        <taxon>Pseudomonadota</taxon>
        <taxon>Alphaproteobacteria</taxon>
        <taxon>Sphingomonadales</taxon>
        <taxon>Sphingomonadaceae</taxon>
        <taxon>Sphingopyxis</taxon>
    </lineage>
</organism>